<organism evidence="2 3">
    <name type="scientific">Gossypium darwinii</name>
    <name type="common">Darwin's cotton</name>
    <name type="synonym">Gossypium barbadense var. darwinii</name>
    <dbReference type="NCBI Taxonomy" id="34276"/>
    <lineage>
        <taxon>Eukaryota</taxon>
        <taxon>Viridiplantae</taxon>
        <taxon>Streptophyta</taxon>
        <taxon>Embryophyta</taxon>
        <taxon>Tracheophyta</taxon>
        <taxon>Spermatophyta</taxon>
        <taxon>Magnoliopsida</taxon>
        <taxon>eudicotyledons</taxon>
        <taxon>Gunneridae</taxon>
        <taxon>Pentapetalae</taxon>
        <taxon>rosids</taxon>
        <taxon>malvids</taxon>
        <taxon>Malvales</taxon>
        <taxon>Malvaceae</taxon>
        <taxon>Malvoideae</taxon>
        <taxon>Gossypium</taxon>
    </lineage>
</organism>
<feature type="region of interest" description="Disordered" evidence="1">
    <location>
        <begin position="70"/>
        <end position="91"/>
    </location>
</feature>
<evidence type="ECO:0000256" key="1">
    <source>
        <dbReference type="SAM" id="MobiDB-lite"/>
    </source>
</evidence>
<keyword evidence="3" id="KW-1185">Reference proteome</keyword>
<name>A0A5D2CL32_GOSDA</name>
<protein>
    <submittedName>
        <fullName evidence="2">Uncharacterized protein</fullName>
    </submittedName>
</protein>
<evidence type="ECO:0000313" key="3">
    <source>
        <dbReference type="Proteomes" id="UP000323506"/>
    </source>
</evidence>
<dbReference type="AlphaFoldDB" id="A0A5D2CL32"/>
<dbReference type="Proteomes" id="UP000323506">
    <property type="component" value="Chromosome D05"/>
</dbReference>
<accession>A0A5D2CL32</accession>
<proteinExistence type="predicted"/>
<evidence type="ECO:0000313" key="2">
    <source>
        <dbReference type="EMBL" id="TYG70201.1"/>
    </source>
</evidence>
<dbReference type="EMBL" id="CM017705">
    <property type="protein sequence ID" value="TYG70201.1"/>
    <property type="molecule type" value="Genomic_DNA"/>
</dbReference>
<sequence>MKRIPKMPHTSLLANQPPPPPPSGPLFKRTGNLIEVPFHQPRQTLIVTQSLKQITYHTIRIIDNHINVRRRKTTEGNRTASSSPQRKTTSRLVRTHINPKQKPTRRMTSIFLQLTLVSIRKRT</sequence>
<feature type="compositionally biased region" description="Polar residues" evidence="1">
    <location>
        <begin position="76"/>
        <end position="91"/>
    </location>
</feature>
<reference evidence="2 3" key="1">
    <citation type="submission" date="2019-06" db="EMBL/GenBank/DDBJ databases">
        <title>WGS assembly of Gossypium darwinii.</title>
        <authorList>
            <person name="Chen Z.J."/>
            <person name="Sreedasyam A."/>
            <person name="Ando A."/>
            <person name="Song Q."/>
            <person name="De L."/>
            <person name="Hulse-Kemp A."/>
            <person name="Ding M."/>
            <person name="Ye W."/>
            <person name="Kirkbride R."/>
            <person name="Jenkins J."/>
            <person name="Plott C."/>
            <person name="Lovell J."/>
            <person name="Lin Y.-M."/>
            <person name="Vaughn R."/>
            <person name="Liu B."/>
            <person name="Li W."/>
            <person name="Simpson S."/>
            <person name="Scheffler B."/>
            <person name="Saski C."/>
            <person name="Grover C."/>
            <person name="Hu G."/>
            <person name="Conover J."/>
            <person name="Carlson J."/>
            <person name="Shu S."/>
            <person name="Boston L."/>
            <person name="Williams M."/>
            <person name="Peterson D."/>
            <person name="Mcgee K."/>
            <person name="Jones D."/>
            <person name="Wendel J."/>
            <person name="Stelly D."/>
            <person name="Grimwood J."/>
            <person name="Schmutz J."/>
        </authorList>
    </citation>
    <scope>NUCLEOTIDE SEQUENCE [LARGE SCALE GENOMIC DNA]</scope>
    <source>
        <strain evidence="2">1808015.09</strain>
    </source>
</reference>
<feature type="region of interest" description="Disordered" evidence="1">
    <location>
        <begin position="1"/>
        <end position="29"/>
    </location>
</feature>
<gene>
    <name evidence="2" type="ORF">ES288_D05G293900v1</name>
</gene>